<dbReference type="InterPro" id="IPR001851">
    <property type="entry name" value="ABC_transp_permease"/>
</dbReference>
<keyword evidence="7" id="KW-0762">Sugar transport</keyword>
<feature type="transmembrane region" description="Helical" evidence="6">
    <location>
        <begin position="159"/>
        <end position="181"/>
    </location>
</feature>
<dbReference type="CDD" id="cd06579">
    <property type="entry name" value="TM_PBP1_transp_AraH_like"/>
    <property type="match status" value="1"/>
</dbReference>
<feature type="transmembrane region" description="Helical" evidence="6">
    <location>
        <begin position="121"/>
        <end position="139"/>
    </location>
</feature>
<gene>
    <name evidence="7" type="ORF">BSCA_1842</name>
</gene>
<reference evidence="7 8" key="1">
    <citation type="submission" date="2014-03" db="EMBL/GenBank/DDBJ databases">
        <title>Genomics of Bifidobacteria.</title>
        <authorList>
            <person name="Ventura M."/>
            <person name="Milani C."/>
            <person name="Lugli G.A."/>
        </authorList>
    </citation>
    <scope>NUCLEOTIDE SEQUENCE [LARGE SCALE GENOMIC DNA]</scope>
    <source>
        <strain evidence="7 8">LMG 21589</strain>
    </source>
</reference>
<evidence type="ECO:0000256" key="4">
    <source>
        <dbReference type="ARBA" id="ARBA00022989"/>
    </source>
</evidence>
<dbReference type="PANTHER" id="PTHR32196">
    <property type="entry name" value="ABC TRANSPORTER PERMEASE PROTEIN YPHD-RELATED-RELATED"/>
    <property type="match status" value="1"/>
</dbReference>
<keyword evidence="7" id="KW-0813">Transport</keyword>
<keyword evidence="4 6" id="KW-1133">Transmembrane helix</keyword>
<feature type="transmembrane region" description="Helical" evidence="6">
    <location>
        <begin position="69"/>
        <end position="87"/>
    </location>
</feature>
<dbReference type="eggNOG" id="COG1172">
    <property type="taxonomic scope" value="Bacteria"/>
</dbReference>
<evidence type="ECO:0000256" key="5">
    <source>
        <dbReference type="ARBA" id="ARBA00023136"/>
    </source>
</evidence>
<dbReference type="PANTHER" id="PTHR32196:SF72">
    <property type="entry name" value="RIBOSE IMPORT PERMEASE PROTEIN RBSC"/>
    <property type="match status" value="1"/>
</dbReference>
<keyword evidence="5 6" id="KW-0472">Membrane</keyword>
<dbReference type="Proteomes" id="UP000029033">
    <property type="component" value="Unassembled WGS sequence"/>
</dbReference>
<evidence type="ECO:0000313" key="8">
    <source>
        <dbReference type="Proteomes" id="UP000029033"/>
    </source>
</evidence>
<feature type="transmembrane region" description="Helical" evidence="6">
    <location>
        <begin position="44"/>
        <end position="62"/>
    </location>
</feature>
<feature type="transmembrane region" description="Helical" evidence="6">
    <location>
        <begin position="210"/>
        <end position="230"/>
    </location>
</feature>
<feature type="transmembrane region" description="Helical" evidence="6">
    <location>
        <begin position="12"/>
        <end position="32"/>
    </location>
</feature>
<feature type="transmembrane region" description="Helical" evidence="6">
    <location>
        <begin position="93"/>
        <end position="114"/>
    </location>
</feature>
<dbReference type="STRING" id="158787.BSCA_1842"/>
<keyword evidence="2" id="KW-1003">Cell membrane</keyword>
<comment type="subcellular location">
    <subcellularLocation>
        <location evidence="1">Cell membrane</location>
        <topology evidence="1">Multi-pass membrane protein</topology>
    </subcellularLocation>
</comment>
<comment type="caution">
    <text evidence="7">The sequence shown here is derived from an EMBL/GenBank/DDBJ whole genome shotgun (WGS) entry which is preliminary data.</text>
</comment>
<keyword evidence="3 6" id="KW-0812">Transmembrane</keyword>
<name>A0A087D6B1_9BIFI</name>
<dbReference type="GO" id="GO:0022857">
    <property type="term" value="F:transmembrane transporter activity"/>
    <property type="evidence" value="ECO:0007669"/>
    <property type="project" value="InterPro"/>
</dbReference>
<protein>
    <submittedName>
        <fullName evidence="7">ABC sugar transport system, permease protein</fullName>
    </submittedName>
</protein>
<dbReference type="RefSeq" id="WP_033519913.1">
    <property type="nucleotide sequence ID" value="NZ_CAJPMS010000057.1"/>
</dbReference>
<sequence>MVQALKKIDIRNNIVYVGVVVVFILFALMLSGKGFTSTVNLLNILRQSSIIIVMAMAMTFVIGAAEIDLSVGSIAGLASVATAMAIARFGIVAGVFAGLLVGVLCGVTNGLLVARAKIPSFLVTLATMGITVGVAQWITNSSPQPILDANYNFIFGGGQIGIFPVIIIWALVFFIIGVIILGKTRFGKHTLAVGANPLAAKYSGIDVTKIRFSVMFSSAMCAAVAGMLYAGRLQSGRFQWGDGDEMNVIAAVILGGTALSGGRGSAVGAAAGAILMAMINNGLILAGLSSAQQQVVRGIIIVLAVALAKRNND</sequence>
<keyword evidence="8" id="KW-1185">Reference proteome</keyword>
<dbReference type="Pfam" id="PF02653">
    <property type="entry name" value="BPD_transp_2"/>
    <property type="match status" value="1"/>
</dbReference>
<evidence type="ECO:0000256" key="1">
    <source>
        <dbReference type="ARBA" id="ARBA00004651"/>
    </source>
</evidence>
<dbReference type="GO" id="GO:0005886">
    <property type="term" value="C:plasma membrane"/>
    <property type="evidence" value="ECO:0007669"/>
    <property type="project" value="UniProtKB-SubCell"/>
</dbReference>
<evidence type="ECO:0000256" key="6">
    <source>
        <dbReference type="SAM" id="Phobius"/>
    </source>
</evidence>
<dbReference type="EMBL" id="JGZO01000025">
    <property type="protein sequence ID" value="KFI91061.1"/>
    <property type="molecule type" value="Genomic_DNA"/>
</dbReference>
<accession>A0A087D6B1</accession>
<organism evidence="7 8">
    <name type="scientific">Bifidobacterium scardovii</name>
    <dbReference type="NCBI Taxonomy" id="158787"/>
    <lineage>
        <taxon>Bacteria</taxon>
        <taxon>Bacillati</taxon>
        <taxon>Actinomycetota</taxon>
        <taxon>Actinomycetes</taxon>
        <taxon>Bifidobacteriales</taxon>
        <taxon>Bifidobacteriaceae</taxon>
        <taxon>Bifidobacterium</taxon>
    </lineage>
</organism>
<feature type="transmembrane region" description="Helical" evidence="6">
    <location>
        <begin position="266"/>
        <end position="288"/>
    </location>
</feature>
<dbReference type="OrthoDB" id="9808136at2"/>
<evidence type="ECO:0000256" key="3">
    <source>
        <dbReference type="ARBA" id="ARBA00022692"/>
    </source>
</evidence>
<evidence type="ECO:0000256" key="2">
    <source>
        <dbReference type="ARBA" id="ARBA00022475"/>
    </source>
</evidence>
<proteinExistence type="predicted"/>
<evidence type="ECO:0000313" key="7">
    <source>
        <dbReference type="EMBL" id="KFI91061.1"/>
    </source>
</evidence>
<dbReference type="AlphaFoldDB" id="A0A087D6B1"/>
<dbReference type="GeneID" id="85165814"/>